<dbReference type="InterPro" id="IPR046341">
    <property type="entry name" value="SET_dom_sf"/>
</dbReference>
<dbReference type="GO" id="GO:0005634">
    <property type="term" value="C:nucleus"/>
    <property type="evidence" value="ECO:0007669"/>
    <property type="project" value="TreeGrafter"/>
</dbReference>
<dbReference type="Gene3D" id="1.10.220.160">
    <property type="match status" value="1"/>
</dbReference>
<dbReference type="PROSITE" id="PS50280">
    <property type="entry name" value="SET"/>
    <property type="match status" value="1"/>
</dbReference>
<dbReference type="InterPro" id="IPR001214">
    <property type="entry name" value="SET_dom"/>
</dbReference>
<dbReference type="OrthoDB" id="2154253at2759"/>
<dbReference type="OMA" id="GKMLYNA"/>
<evidence type="ECO:0000313" key="3">
    <source>
        <dbReference type="EMBL" id="EFJ03074.1"/>
    </source>
</evidence>
<feature type="non-terminal residue" evidence="3">
    <location>
        <position position="415"/>
    </location>
</feature>
<dbReference type="PANTHER" id="PTHR12197:SF251">
    <property type="entry name" value="EG:BACR7C10.4 PROTEIN"/>
    <property type="match status" value="1"/>
</dbReference>
<evidence type="ECO:0000259" key="2">
    <source>
        <dbReference type="PROSITE" id="PS50280"/>
    </source>
</evidence>
<dbReference type="Pfam" id="PF00856">
    <property type="entry name" value="SET"/>
    <property type="match status" value="1"/>
</dbReference>
<reference evidence="3 4" key="1">
    <citation type="journal article" date="2010" name="Nat. Biotechnol.">
        <title>Genome sequence of the model mushroom Schizophyllum commune.</title>
        <authorList>
            <person name="Ohm R.A."/>
            <person name="de Jong J.F."/>
            <person name="Lugones L.G."/>
            <person name="Aerts A."/>
            <person name="Kothe E."/>
            <person name="Stajich J.E."/>
            <person name="de Vries R.P."/>
            <person name="Record E."/>
            <person name="Levasseur A."/>
            <person name="Baker S.E."/>
            <person name="Bartholomew K.A."/>
            <person name="Coutinho P.M."/>
            <person name="Erdmann S."/>
            <person name="Fowler T.J."/>
            <person name="Gathman A.C."/>
            <person name="Lombard V."/>
            <person name="Henrissat B."/>
            <person name="Knabe N."/>
            <person name="Kuees U."/>
            <person name="Lilly W.W."/>
            <person name="Lindquist E."/>
            <person name="Lucas S."/>
            <person name="Magnuson J.K."/>
            <person name="Piumi F."/>
            <person name="Raudaskoski M."/>
            <person name="Salamov A."/>
            <person name="Schmutz J."/>
            <person name="Schwarze F.W.M.R."/>
            <person name="vanKuyk P.A."/>
            <person name="Horton J.S."/>
            <person name="Grigoriev I.V."/>
            <person name="Woesten H.A.B."/>
        </authorList>
    </citation>
    <scope>NUCLEOTIDE SEQUENCE [LARGE SCALE GENOMIC DNA]</scope>
    <source>
        <strain evidence="4">H4-8 / FGSC 9210</strain>
    </source>
</reference>
<dbReference type="InParanoid" id="D8PQI0"/>
<gene>
    <name evidence="3" type="ORF">SCHCODRAFT_102704</name>
</gene>
<sequence length="415" mass="44893">MTSKIEGYFHHFPPKSFNVAIETKASATMPGTRSMLVAQKDIKAGEVIYKESPIVATLDYDLHEAGTHCNHCLRVIVDREAAVTTSDNFKSVFCSSDCQIAAKMQYQNLLFSLEPPLPPQMSLPLPEEQKEQRQAAQEALVSHLAANPERTGSSLIVAELVARQLALETEKMITAMMPGAAPKAPGGDFTDAEGGGYLLADHLERLRFLETEAPSEEVKLLSDVLAAALPGLEAFDTPERYATFLGKVAYNSFGVCYNGGRLDRPESYTLKTRTPFGTSHQVGSAFYTVSSYLSHSCTPNARPSFDGESAAEANPDGTTELATDGSAELKLVATRDIAKGEELSVAFIDVAQPLDARRAELQAGWKFVCTCAKCKEEAEAAAGEGEKVELPAEDASKLEPTMKRFEKTTEEVPAA</sequence>
<keyword evidence="4" id="KW-1185">Reference proteome</keyword>
<dbReference type="VEuPathDB" id="FungiDB:SCHCODRAFT_02622303"/>
<dbReference type="PANTHER" id="PTHR12197">
    <property type="entry name" value="HISTONE-LYSINE N-METHYLTRANSFERASE SMYD"/>
    <property type="match status" value="1"/>
</dbReference>
<protein>
    <recommendedName>
        <fullName evidence="2">SET domain-containing protein</fullName>
    </recommendedName>
</protein>
<dbReference type="Proteomes" id="UP000007431">
    <property type="component" value="Unassembled WGS sequence"/>
</dbReference>
<dbReference type="AlphaFoldDB" id="D8PQI0"/>
<dbReference type="Gene3D" id="2.170.270.10">
    <property type="entry name" value="SET domain"/>
    <property type="match status" value="2"/>
</dbReference>
<dbReference type="EMBL" id="GL377302">
    <property type="protein sequence ID" value="EFJ03074.1"/>
    <property type="molecule type" value="Genomic_DNA"/>
</dbReference>
<evidence type="ECO:0000313" key="4">
    <source>
        <dbReference type="Proteomes" id="UP000007431"/>
    </source>
</evidence>
<dbReference type="InterPro" id="IPR050869">
    <property type="entry name" value="H3K4_H4K5_MeTrfase"/>
</dbReference>
<dbReference type="Gene3D" id="6.10.140.2220">
    <property type="match status" value="1"/>
</dbReference>
<accession>D8PQI0</accession>
<dbReference type="HOGENOM" id="CLU_016261_0_0_1"/>
<dbReference type="KEGG" id="scm:SCHCO_02622303"/>
<dbReference type="CDD" id="cd20071">
    <property type="entry name" value="SET_SMYD"/>
    <property type="match status" value="1"/>
</dbReference>
<dbReference type="GeneID" id="9587949"/>
<dbReference type="eggNOG" id="KOG2084">
    <property type="taxonomic scope" value="Eukaryota"/>
</dbReference>
<dbReference type="SUPFAM" id="SSF82199">
    <property type="entry name" value="SET domain"/>
    <property type="match status" value="1"/>
</dbReference>
<evidence type="ECO:0000256" key="1">
    <source>
        <dbReference type="SAM" id="MobiDB-lite"/>
    </source>
</evidence>
<organism evidence="4">
    <name type="scientific">Schizophyllum commune (strain H4-8 / FGSC 9210)</name>
    <name type="common">Split gill fungus</name>
    <dbReference type="NCBI Taxonomy" id="578458"/>
    <lineage>
        <taxon>Eukaryota</taxon>
        <taxon>Fungi</taxon>
        <taxon>Dikarya</taxon>
        <taxon>Basidiomycota</taxon>
        <taxon>Agaricomycotina</taxon>
        <taxon>Agaricomycetes</taxon>
        <taxon>Agaricomycetidae</taxon>
        <taxon>Agaricales</taxon>
        <taxon>Schizophyllaceae</taxon>
        <taxon>Schizophyllum</taxon>
    </lineage>
</organism>
<proteinExistence type="predicted"/>
<name>D8PQI0_SCHCM</name>
<feature type="region of interest" description="Disordered" evidence="1">
    <location>
        <begin position="380"/>
        <end position="415"/>
    </location>
</feature>
<feature type="domain" description="SET" evidence="2">
    <location>
        <begin position="19"/>
        <end position="348"/>
    </location>
</feature>